<accession>A0A0R3L3V3</accession>
<proteinExistence type="predicted"/>
<dbReference type="AlphaFoldDB" id="A0A0R3L3V3"/>
<reference evidence="1 2" key="1">
    <citation type="submission" date="2014-03" db="EMBL/GenBank/DDBJ databases">
        <title>Bradyrhizobium valentinum sp. nov., isolated from effective nodules of Lupinus mariae-josephae, a lupine endemic of basic-lime soils in Eastern Spain.</title>
        <authorList>
            <person name="Duran D."/>
            <person name="Rey L."/>
            <person name="Navarro A."/>
            <person name="Busquets A."/>
            <person name="Imperial J."/>
            <person name="Ruiz-Argueso T."/>
        </authorList>
    </citation>
    <scope>NUCLEOTIDE SEQUENCE [LARGE SCALE GENOMIC DNA]</scope>
    <source>
        <strain evidence="1 2">LmjM3</strain>
    </source>
</reference>
<dbReference type="EMBL" id="LLXX01000166">
    <property type="protein sequence ID" value="KRR00245.1"/>
    <property type="molecule type" value="Genomic_DNA"/>
</dbReference>
<comment type="caution">
    <text evidence="1">The sequence shown here is derived from an EMBL/GenBank/DDBJ whole genome shotgun (WGS) entry which is preliminary data.</text>
</comment>
<evidence type="ECO:0000313" key="2">
    <source>
        <dbReference type="Proteomes" id="UP000051913"/>
    </source>
</evidence>
<protein>
    <submittedName>
        <fullName evidence="1">Uncharacterized protein</fullName>
    </submittedName>
</protein>
<evidence type="ECO:0000313" key="1">
    <source>
        <dbReference type="EMBL" id="KRR00245.1"/>
    </source>
</evidence>
<gene>
    <name evidence="1" type="ORF">CP49_41345</name>
</gene>
<sequence>MPITEIVEVAATCLESAVNFTHLPSVIRNERLPPVNGARAGAPQIDDDVVLAGPPAKKDAAILEWGQLSCVPAH</sequence>
<keyword evidence="2" id="KW-1185">Reference proteome</keyword>
<organism evidence="1 2">
    <name type="scientific">Bradyrhizobium valentinum</name>
    <dbReference type="NCBI Taxonomy" id="1518501"/>
    <lineage>
        <taxon>Bacteria</taxon>
        <taxon>Pseudomonadati</taxon>
        <taxon>Pseudomonadota</taxon>
        <taxon>Alphaproteobacteria</taxon>
        <taxon>Hyphomicrobiales</taxon>
        <taxon>Nitrobacteraceae</taxon>
        <taxon>Bradyrhizobium</taxon>
    </lineage>
</organism>
<dbReference type="Proteomes" id="UP000051913">
    <property type="component" value="Unassembled WGS sequence"/>
</dbReference>
<name>A0A0R3L3V3_9BRAD</name>